<keyword evidence="4" id="KW-1185">Reference proteome</keyword>
<dbReference type="InterPro" id="IPR029046">
    <property type="entry name" value="LolA/LolB/LppX"/>
</dbReference>
<dbReference type="AlphaFoldDB" id="D6Y4Z2"/>
<dbReference type="Gene3D" id="2.50.20.20">
    <property type="match status" value="1"/>
</dbReference>
<protein>
    <recommendedName>
        <fullName evidence="5">Lipoprotein</fullName>
    </recommendedName>
</protein>
<evidence type="ECO:0008006" key="5">
    <source>
        <dbReference type="Google" id="ProtNLM"/>
    </source>
</evidence>
<evidence type="ECO:0000256" key="2">
    <source>
        <dbReference type="SAM" id="SignalP"/>
    </source>
</evidence>
<proteinExistence type="predicted"/>
<dbReference type="KEGG" id="tbi:Tbis_0540"/>
<sequence length="289" mass="31468">MRRLLGAALAAAAIVTAGCGADGTSSAPKTSSLGNYELTAAQALQRSAERADDVTSYIASLNLDIPDYKEGPVNAQATVRYQEHPRLAWEITLDRSAVNGNEVPGGVRVILFEDVAYAQIEMLKGLLDTDKPWLKIDLKQRPADRAKVDRIFEQFRSADLKSNLAMLTASKDVEQAGREPVGGVETTHYSGTFPVEEALRLLPAEQRAKVTFPPGGEKVKFDVWVDDEGLPRKLQLSEVQTGIGTATATVFFKSFNEPMSIEAPPADQTGELPEEQVPSLERFEVPQRG</sequence>
<feature type="chain" id="PRO_5038412968" description="Lipoprotein" evidence="2">
    <location>
        <begin position="22"/>
        <end position="289"/>
    </location>
</feature>
<gene>
    <name evidence="3" type="ordered locus">Tbis_0540</name>
</gene>
<dbReference type="HOGENOM" id="CLU_076599_0_0_11"/>
<name>D6Y4Z2_THEBD</name>
<feature type="region of interest" description="Disordered" evidence="1">
    <location>
        <begin position="259"/>
        <end position="289"/>
    </location>
</feature>
<evidence type="ECO:0000256" key="1">
    <source>
        <dbReference type="SAM" id="MobiDB-lite"/>
    </source>
</evidence>
<evidence type="ECO:0000313" key="4">
    <source>
        <dbReference type="Proteomes" id="UP000006640"/>
    </source>
</evidence>
<dbReference type="EMBL" id="CP001874">
    <property type="protein sequence ID" value="ADG87267.1"/>
    <property type="molecule type" value="Genomic_DNA"/>
</dbReference>
<feature type="signal peptide" evidence="2">
    <location>
        <begin position="1"/>
        <end position="21"/>
    </location>
</feature>
<dbReference type="Proteomes" id="UP000006640">
    <property type="component" value="Chromosome"/>
</dbReference>
<accession>D6Y4Z2</accession>
<keyword evidence="2" id="KW-0732">Signal</keyword>
<dbReference type="RefSeq" id="WP_013130800.1">
    <property type="nucleotide sequence ID" value="NC_014165.1"/>
</dbReference>
<dbReference type="STRING" id="469371.Tbis_0540"/>
<dbReference type="SUPFAM" id="SSF89392">
    <property type="entry name" value="Prokaryotic lipoproteins and lipoprotein localization factors"/>
    <property type="match status" value="1"/>
</dbReference>
<organism evidence="3 4">
    <name type="scientific">Thermobispora bispora (strain ATCC 19993 / DSM 43833 / CBS 139.67 / JCM 10125 / KCTC 9307 / NBRC 14880 / R51)</name>
    <dbReference type="NCBI Taxonomy" id="469371"/>
    <lineage>
        <taxon>Bacteria</taxon>
        <taxon>Bacillati</taxon>
        <taxon>Actinomycetota</taxon>
        <taxon>Actinomycetes</taxon>
        <taxon>Streptosporangiales</taxon>
        <taxon>Streptosporangiaceae</taxon>
        <taxon>Thermobispora</taxon>
    </lineage>
</organism>
<dbReference type="OrthoDB" id="3369896at2"/>
<dbReference type="PROSITE" id="PS51257">
    <property type="entry name" value="PROKAR_LIPOPROTEIN"/>
    <property type="match status" value="1"/>
</dbReference>
<reference evidence="3 4" key="1">
    <citation type="submission" date="2010-01" db="EMBL/GenBank/DDBJ databases">
        <title>The complete genome of Thermobispora bispora DSM 43833.</title>
        <authorList>
            <consortium name="US DOE Joint Genome Institute (JGI-PGF)"/>
            <person name="Lucas S."/>
            <person name="Copeland A."/>
            <person name="Lapidus A."/>
            <person name="Glavina del Rio T."/>
            <person name="Dalin E."/>
            <person name="Tice H."/>
            <person name="Bruce D."/>
            <person name="Goodwin L."/>
            <person name="Pitluck S."/>
            <person name="Kyrpides N."/>
            <person name="Mavromatis K."/>
            <person name="Ivanova N."/>
            <person name="Mikhailova N."/>
            <person name="Chertkov O."/>
            <person name="Brettin T."/>
            <person name="Detter J.C."/>
            <person name="Han C."/>
            <person name="Larimer F."/>
            <person name="Land M."/>
            <person name="Hauser L."/>
            <person name="Markowitz V."/>
            <person name="Cheng J.-F."/>
            <person name="Hugenholtz P."/>
            <person name="Woyke T."/>
            <person name="Wu D."/>
            <person name="Jando M."/>
            <person name="Schneider S."/>
            <person name="Klenk H.-P."/>
            <person name="Eisen J.A."/>
        </authorList>
    </citation>
    <scope>NUCLEOTIDE SEQUENCE [LARGE SCALE GENOMIC DNA]</scope>
    <source>
        <strain evidence="4">ATCC 19993 / DSM 43833 / CBS 139.67 / JCM 10125 / KCTC 9307 / NBRC 14880 / R51</strain>
    </source>
</reference>
<dbReference type="eggNOG" id="ENOG50333DA">
    <property type="taxonomic scope" value="Bacteria"/>
</dbReference>
<evidence type="ECO:0000313" key="3">
    <source>
        <dbReference type="EMBL" id="ADG87267.1"/>
    </source>
</evidence>